<comment type="caution">
    <text evidence="1">The sequence shown here is derived from an EMBL/GenBank/DDBJ whole genome shotgun (WGS) entry which is preliminary data.</text>
</comment>
<evidence type="ECO:0000313" key="1">
    <source>
        <dbReference type="EMBL" id="KAJ8668685.1"/>
    </source>
</evidence>
<accession>A0ACC2NGG6</accession>
<organism evidence="1 2">
    <name type="scientific">Eretmocerus hayati</name>
    <dbReference type="NCBI Taxonomy" id="131215"/>
    <lineage>
        <taxon>Eukaryota</taxon>
        <taxon>Metazoa</taxon>
        <taxon>Ecdysozoa</taxon>
        <taxon>Arthropoda</taxon>
        <taxon>Hexapoda</taxon>
        <taxon>Insecta</taxon>
        <taxon>Pterygota</taxon>
        <taxon>Neoptera</taxon>
        <taxon>Endopterygota</taxon>
        <taxon>Hymenoptera</taxon>
        <taxon>Apocrita</taxon>
        <taxon>Proctotrupomorpha</taxon>
        <taxon>Chalcidoidea</taxon>
        <taxon>Aphelinidae</taxon>
        <taxon>Aphelininae</taxon>
        <taxon>Eretmocerus</taxon>
    </lineage>
</organism>
<keyword evidence="2" id="KW-1185">Reference proteome</keyword>
<protein>
    <submittedName>
        <fullName evidence="1">Uncharacterized protein</fullName>
    </submittedName>
</protein>
<sequence length="360" mass="38705">MKYTSENILFLALSFAVVAAILPQDSRREELSAGTEDTCDHPEQCGPNSDCRMLLGLPMCRCLPDFVGSPPSCSRRCLDDLDCPDGEVCLSTNRRGRAHQPLSCSNPCSESCGLNAECKLVGKRAQCTCPKGWFGDPTTICRECNSHADCPADRPACIFEISCENQCEGLCGVYAHCRIATHNATGQSMPVCSCPEGRTGNPFEYCRPITQVNPCQPSPCGPNTDCRPTRDYAYARCGCLPGYFGDPRSAQGCELGQDCVVDDDCPENRACVDSLCQNPCVDPDIECPPSQPSCVVLDHKAVCRSKDCPPGAAAPANSTVGSDCGSGSNFAADEDVFPQMRREAQPRAITSYNNTFDLTA</sequence>
<proteinExistence type="predicted"/>
<evidence type="ECO:0000313" key="2">
    <source>
        <dbReference type="Proteomes" id="UP001239111"/>
    </source>
</evidence>
<reference evidence="1" key="1">
    <citation type="submission" date="2023-04" db="EMBL/GenBank/DDBJ databases">
        <title>A chromosome-level genome assembly of the parasitoid wasp Eretmocerus hayati.</title>
        <authorList>
            <person name="Zhong Y."/>
            <person name="Liu S."/>
            <person name="Liu Y."/>
        </authorList>
    </citation>
    <scope>NUCLEOTIDE SEQUENCE</scope>
    <source>
        <strain evidence="1">ZJU_SS_LIU_2023</strain>
    </source>
</reference>
<dbReference type="EMBL" id="CM056744">
    <property type="protein sequence ID" value="KAJ8668685.1"/>
    <property type="molecule type" value="Genomic_DNA"/>
</dbReference>
<gene>
    <name evidence="1" type="ORF">QAD02_010348</name>
</gene>
<name>A0ACC2NGG6_9HYME</name>
<dbReference type="Proteomes" id="UP001239111">
    <property type="component" value="Chromosome 4"/>
</dbReference>